<sequence length="61" mass="6788">MKFLSILLVVGLLFSFSKCMMSRMKRDVDFGLSRGHSGSQVGKMLVGIQNANRTDGPGRRR</sequence>
<dbReference type="GO" id="GO:0007589">
    <property type="term" value="P:body fluid secretion"/>
    <property type="evidence" value="ECO:0007669"/>
    <property type="project" value="InterPro"/>
</dbReference>
<dbReference type="GO" id="GO:0001664">
    <property type="term" value="F:G protein-coupled receptor binding"/>
    <property type="evidence" value="ECO:0007669"/>
    <property type="project" value="TreeGrafter"/>
</dbReference>
<dbReference type="InterPro" id="IPR034439">
    <property type="entry name" value="DH2-like"/>
</dbReference>
<accession>A0A0U1TYH8</accession>
<protein>
    <submittedName>
        <fullName evidence="4">Uncharacterized protein</fullName>
    </submittedName>
</protein>
<dbReference type="AlphaFoldDB" id="A0A0U1TYH8"/>
<dbReference type="GO" id="GO:0005615">
    <property type="term" value="C:extracellular space"/>
    <property type="evidence" value="ECO:0007669"/>
    <property type="project" value="TreeGrafter"/>
</dbReference>
<dbReference type="GO" id="GO:0008613">
    <property type="term" value="F:diuretic hormone activity"/>
    <property type="evidence" value="ECO:0007669"/>
    <property type="project" value="InterPro"/>
</dbReference>
<feature type="chain" id="PRO_5006829287" evidence="3">
    <location>
        <begin position="20"/>
        <end position="61"/>
    </location>
</feature>
<keyword evidence="2" id="KW-0964">Secreted</keyword>
<dbReference type="EMBL" id="EU252476">
    <property type="protein sequence ID" value="ACD12020.1"/>
    <property type="molecule type" value="mRNA"/>
</dbReference>
<evidence type="ECO:0000313" key="4">
    <source>
        <dbReference type="EMBL" id="ACD12020.1"/>
    </source>
</evidence>
<comment type="subcellular location">
    <subcellularLocation>
        <location evidence="1">Secreted</location>
    </subcellularLocation>
</comment>
<proteinExistence type="evidence at transcript level"/>
<dbReference type="PANTHER" id="PTHR41146:SF1">
    <property type="entry name" value="DIURETIC HORMONE CLASS 2"/>
    <property type="match status" value="1"/>
</dbReference>
<name>A0A0U1TYH8_ISOMC</name>
<evidence type="ECO:0000256" key="3">
    <source>
        <dbReference type="SAM" id="SignalP"/>
    </source>
</evidence>
<evidence type="ECO:0000256" key="1">
    <source>
        <dbReference type="ARBA" id="ARBA00004613"/>
    </source>
</evidence>
<organism evidence="4">
    <name type="scientific">Isometrus maculatus</name>
    <name type="common">Lesser brown scorpion</name>
    <name type="synonym">Scorpio maculatus</name>
    <dbReference type="NCBI Taxonomy" id="497827"/>
    <lineage>
        <taxon>Eukaryota</taxon>
        <taxon>Metazoa</taxon>
        <taxon>Ecdysozoa</taxon>
        <taxon>Arthropoda</taxon>
        <taxon>Chelicerata</taxon>
        <taxon>Arachnida</taxon>
        <taxon>Scorpiones</taxon>
        <taxon>Buthida</taxon>
        <taxon>Buthoidea</taxon>
        <taxon>Buthidae</taxon>
        <taxon>Isometrus</taxon>
    </lineage>
</organism>
<feature type="signal peptide" evidence="3">
    <location>
        <begin position="1"/>
        <end position="19"/>
    </location>
</feature>
<keyword evidence="3" id="KW-0732">Signal</keyword>
<dbReference type="PANTHER" id="PTHR41146">
    <property type="entry name" value="DIURETIC HORMONE CLASS 2"/>
    <property type="match status" value="1"/>
</dbReference>
<reference evidence="4" key="1">
    <citation type="submission" date="2007-10" db="EMBL/GenBank/DDBJ databases">
        <title>Classification and functional annotation of ESTs from venom glands of Isometrus maculatus.</title>
        <authorList>
            <person name="Li W."/>
            <person name="Ma Y."/>
            <person name="Zhao R."/>
            <person name="Cao Z."/>
        </authorList>
    </citation>
    <scope>NUCLEOTIDE SEQUENCE</scope>
    <source>
        <tissue evidence="4">Venom gland</tissue>
    </source>
</reference>
<evidence type="ECO:0000256" key="2">
    <source>
        <dbReference type="ARBA" id="ARBA00022525"/>
    </source>
</evidence>